<evidence type="ECO:0000313" key="1">
    <source>
        <dbReference type="Ensembl" id="ENSGGOP00000048874.1"/>
    </source>
</evidence>
<reference evidence="1 2" key="2">
    <citation type="journal article" date="2012" name="Nature">
        <title>Insights into hominid evolution from the gorilla genome sequence.</title>
        <authorList>
            <person name="Scally A."/>
            <person name="Dutheil J.Y."/>
            <person name="Hillier L.W."/>
            <person name="Jordan G.E."/>
            <person name="Goodhead I."/>
            <person name="Herrero J."/>
            <person name="Hobolth A."/>
            <person name="Lappalainen T."/>
            <person name="Mailund T."/>
            <person name="Marques-Bonet T."/>
            <person name="McCarthy S."/>
            <person name="Montgomery S.H."/>
            <person name="Schwalie P.C."/>
            <person name="Tang Y.A."/>
            <person name="Ward M.C."/>
            <person name="Xue Y."/>
            <person name="Yngvadottir B."/>
            <person name="Alkan C."/>
            <person name="Andersen L.N."/>
            <person name="Ayub Q."/>
            <person name="Ball E.V."/>
            <person name="Beal K."/>
            <person name="Bradley B.J."/>
            <person name="Chen Y."/>
            <person name="Clee C.M."/>
            <person name="Fitzgerald S."/>
            <person name="Graves T.A."/>
            <person name="Gu Y."/>
            <person name="Heath P."/>
            <person name="Heger A."/>
            <person name="Karakoc E."/>
            <person name="Kolb-Kokocinski A."/>
            <person name="Laird G.K."/>
            <person name="Lunter G."/>
            <person name="Meader S."/>
            <person name="Mort M."/>
            <person name="Mullikin J.C."/>
            <person name="Munch K."/>
            <person name="O'Connor T.D."/>
            <person name="Phillips A.D."/>
            <person name="Prado-Martinez J."/>
            <person name="Rogers A.S."/>
            <person name="Sajjadian S."/>
            <person name="Schmidt D."/>
            <person name="Shaw K."/>
            <person name="Simpson J.T."/>
            <person name="Stenson P.D."/>
            <person name="Turner D.J."/>
            <person name="Vigilant L."/>
            <person name="Vilella A.J."/>
            <person name="Whitener W."/>
            <person name="Zhu B."/>
            <person name="Cooper D.N."/>
            <person name="de Jong P."/>
            <person name="Dermitzakis E.T."/>
            <person name="Eichler E.E."/>
            <person name="Flicek P."/>
            <person name="Goldman N."/>
            <person name="Mundy N.I."/>
            <person name="Ning Z."/>
            <person name="Odom D.T."/>
            <person name="Ponting C.P."/>
            <person name="Quail M.A."/>
            <person name="Ryder O.A."/>
            <person name="Searle S.M."/>
            <person name="Warren W.C."/>
            <person name="Wilson R.K."/>
            <person name="Schierup M.H."/>
            <person name="Rogers J."/>
            <person name="Tyler-Smith C."/>
            <person name="Durbin R."/>
        </authorList>
    </citation>
    <scope>NUCLEOTIDE SEQUENCE [LARGE SCALE GENOMIC DNA]</scope>
</reference>
<reference evidence="2" key="1">
    <citation type="submission" date="2011-05" db="EMBL/GenBank/DDBJ databases">
        <title>Insights into the evolution of the great apes provided by the gorilla genome.</title>
        <authorList>
            <person name="Scally A."/>
        </authorList>
    </citation>
    <scope>NUCLEOTIDE SEQUENCE [LARGE SCALE GENOMIC DNA]</scope>
</reference>
<reference evidence="1" key="4">
    <citation type="submission" date="2025-09" db="UniProtKB">
        <authorList>
            <consortium name="Ensembl"/>
        </authorList>
    </citation>
    <scope>IDENTIFICATION</scope>
</reference>
<gene>
    <name evidence="1" type="primary">CNP</name>
</gene>
<dbReference type="Bgee" id="ENSGGOG00000038251">
    <property type="expression patterns" value="Expressed in frontal cortex and 6 other cell types or tissues"/>
</dbReference>
<sequence>MSSLGMSPGRRWTWSPTLERDPQACCIAQPSFVTTGRLQGQRSTLNKMC</sequence>
<organism evidence="1 2">
    <name type="scientific">Gorilla gorilla gorilla</name>
    <name type="common">Western lowland gorilla</name>
    <dbReference type="NCBI Taxonomy" id="9595"/>
    <lineage>
        <taxon>Eukaryota</taxon>
        <taxon>Metazoa</taxon>
        <taxon>Chordata</taxon>
        <taxon>Craniata</taxon>
        <taxon>Vertebrata</taxon>
        <taxon>Euteleostomi</taxon>
        <taxon>Mammalia</taxon>
        <taxon>Eutheria</taxon>
        <taxon>Euarchontoglires</taxon>
        <taxon>Primates</taxon>
        <taxon>Haplorrhini</taxon>
        <taxon>Catarrhini</taxon>
        <taxon>Hominidae</taxon>
        <taxon>Gorilla</taxon>
    </lineage>
</organism>
<keyword evidence="2" id="KW-1185">Reference proteome</keyword>
<dbReference type="EMBL" id="CABD030037866">
    <property type="status" value="NOT_ANNOTATED_CDS"/>
    <property type="molecule type" value="Genomic_DNA"/>
</dbReference>
<dbReference type="Proteomes" id="UP000001519">
    <property type="component" value="Chromosome 5"/>
</dbReference>
<evidence type="ECO:0000313" key="2">
    <source>
        <dbReference type="Proteomes" id="UP000001519"/>
    </source>
</evidence>
<accession>A0A2I2ZPB6</accession>
<dbReference type="AlphaFoldDB" id="A0A2I2ZPB6"/>
<dbReference type="GeneTree" id="ENSGT00510000048410"/>
<protein>
    <submittedName>
        <fullName evidence="1">2',3'-cyclic nucleotide 3' phosphodiesterase</fullName>
    </submittedName>
</protein>
<name>A0A2I2ZPB6_GORGO</name>
<proteinExistence type="predicted"/>
<dbReference type="Ensembl" id="ENSGGOT00000046386.1">
    <property type="protein sequence ID" value="ENSGGOP00000048874.1"/>
    <property type="gene ID" value="ENSGGOG00000038251.1"/>
</dbReference>
<reference evidence="1" key="3">
    <citation type="submission" date="2025-08" db="UniProtKB">
        <authorList>
            <consortium name="Ensembl"/>
        </authorList>
    </citation>
    <scope>IDENTIFICATION</scope>
</reference>